<keyword evidence="4 10" id="KW-0812">Transmembrane</keyword>
<dbReference type="Proteomes" id="UP000256869">
    <property type="component" value="Unassembled WGS sequence"/>
</dbReference>
<dbReference type="GO" id="GO:0016989">
    <property type="term" value="F:sigma factor antagonist activity"/>
    <property type="evidence" value="ECO:0007669"/>
    <property type="project" value="TreeGrafter"/>
</dbReference>
<dbReference type="InterPro" id="IPR041916">
    <property type="entry name" value="Anti_sigma_zinc_sf"/>
</dbReference>
<evidence type="ECO:0000256" key="2">
    <source>
        <dbReference type="ARBA" id="ARBA00004236"/>
    </source>
</evidence>
<dbReference type="GO" id="GO:0006417">
    <property type="term" value="P:regulation of translation"/>
    <property type="evidence" value="ECO:0007669"/>
    <property type="project" value="TreeGrafter"/>
</dbReference>
<dbReference type="InterPro" id="IPR018764">
    <property type="entry name" value="RskA_C"/>
</dbReference>
<name>A0A3D9IEY7_9BACL</name>
<feature type="compositionally biased region" description="Basic and acidic residues" evidence="9">
    <location>
        <begin position="248"/>
        <end position="258"/>
    </location>
</feature>
<accession>A0A3D9IEY7</accession>
<keyword evidence="3" id="KW-1003">Cell membrane</keyword>
<evidence type="ECO:0000256" key="6">
    <source>
        <dbReference type="ARBA" id="ARBA00023136"/>
    </source>
</evidence>
<dbReference type="PANTHER" id="PTHR37461">
    <property type="entry name" value="ANTI-SIGMA-K FACTOR RSKA"/>
    <property type="match status" value="1"/>
</dbReference>
<dbReference type="Pfam" id="PF10099">
    <property type="entry name" value="RskA_C"/>
    <property type="match status" value="1"/>
</dbReference>
<dbReference type="InterPro" id="IPR051474">
    <property type="entry name" value="Anti-sigma-K/W_factor"/>
</dbReference>
<dbReference type="PANTHER" id="PTHR37461:SF1">
    <property type="entry name" value="ANTI-SIGMA-K FACTOR RSKA"/>
    <property type="match status" value="1"/>
</dbReference>
<sequence length="258" mass="28161">MNDRVTSPCDNLIEYLTGESMDVDRKRFEKHLATCATCQEEAVLWRQVWDRLSEDAELLELPADLKEEVLGPILKKDSLTSGPIISARNTRKAGPFAKWAMGAAIVAAVFSSGWLIGNRQSMVPERESSVRLPDNIETVFHLSADRSAGQFANNARAYGVACFVRTGQGEQLVVYVFGTPRTKGEEAYHVWLLKDGQRTSAGTFTVGESGIGIMTLPLGDQELDTDAVGVTLEPDSHSLSPRGPKMFGSDKQESPGQA</sequence>
<evidence type="ECO:0000256" key="7">
    <source>
        <dbReference type="ARBA" id="ARBA00029829"/>
    </source>
</evidence>
<dbReference type="OrthoDB" id="150725at2"/>
<evidence type="ECO:0000313" key="13">
    <source>
        <dbReference type="Proteomes" id="UP000256869"/>
    </source>
</evidence>
<protein>
    <recommendedName>
        <fullName evidence="8">Regulator of SigK</fullName>
    </recommendedName>
    <alternativeName>
        <fullName evidence="7">Sigma-K anti-sigma factor RskA</fullName>
    </alternativeName>
</protein>
<evidence type="ECO:0000256" key="3">
    <source>
        <dbReference type="ARBA" id="ARBA00022475"/>
    </source>
</evidence>
<evidence type="ECO:0000256" key="8">
    <source>
        <dbReference type="ARBA" id="ARBA00030803"/>
    </source>
</evidence>
<dbReference type="AlphaFoldDB" id="A0A3D9IEY7"/>
<comment type="subcellular location">
    <subcellularLocation>
        <location evidence="2">Cell membrane</location>
    </subcellularLocation>
    <subcellularLocation>
        <location evidence="1">Membrane</location>
        <topology evidence="1">Single-pass membrane protein</topology>
    </subcellularLocation>
</comment>
<dbReference type="EMBL" id="QRDY01000006">
    <property type="protein sequence ID" value="RED60270.1"/>
    <property type="molecule type" value="Genomic_DNA"/>
</dbReference>
<evidence type="ECO:0000313" key="12">
    <source>
        <dbReference type="EMBL" id="RED60270.1"/>
    </source>
</evidence>
<evidence type="ECO:0000259" key="11">
    <source>
        <dbReference type="Pfam" id="PF10099"/>
    </source>
</evidence>
<feature type="region of interest" description="Disordered" evidence="9">
    <location>
        <begin position="232"/>
        <end position="258"/>
    </location>
</feature>
<evidence type="ECO:0000256" key="4">
    <source>
        <dbReference type="ARBA" id="ARBA00022692"/>
    </source>
</evidence>
<dbReference type="Gene3D" id="1.10.10.1320">
    <property type="entry name" value="Anti-sigma factor, zinc-finger domain"/>
    <property type="match status" value="1"/>
</dbReference>
<evidence type="ECO:0000256" key="9">
    <source>
        <dbReference type="SAM" id="MobiDB-lite"/>
    </source>
</evidence>
<dbReference type="RefSeq" id="WP_115992991.1">
    <property type="nucleotide sequence ID" value="NZ_QRDY01000006.1"/>
</dbReference>
<feature type="domain" description="Anti-sigma K factor RskA C-terminal" evidence="11">
    <location>
        <begin position="102"/>
        <end position="244"/>
    </location>
</feature>
<comment type="caution">
    <text evidence="12">The sequence shown here is derived from an EMBL/GenBank/DDBJ whole genome shotgun (WGS) entry which is preliminary data.</text>
</comment>
<evidence type="ECO:0000256" key="5">
    <source>
        <dbReference type="ARBA" id="ARBA00022989"/>
    </source>
</evidence>
<organism evidence="12 13">
    <name type="scientific">Cohnella lupini</name>
    <dbReference type="NCBI Taxonomy" id="1294267"/>
    <lineage>
        <taxon>Bacteria</taxon>
        <taxon>Bacillati</taxon>
        <taxon>Bacillota</taxon>
        <taxon>Bacilli</taxon>
        <taxon>Bacillales</taxon>
        <taxon>Paenibacillaceae</taxon>
        <taxon>Cohnella</taxon>
    </lineage>
</organism>
<feature type="transmembrane region" description="Helical" evidence="10">
    <location>
        <begin position="96"/>
        <end position="116"/>
    </location>
</feature>
<dbReference type="GO" id="GO:0005886">
    <property type="term" value="C:plasma membrane"/>
    <property type="evidence" value="ECO:0007669"/>
    <property type="project" value="UniProtKB-SubCell"/>
</dbReference>
<proteinExistence type="predicted"/>
<evidence type="ECO:0000256" key="1">
    <source>
        <dbReference type="ARBA" id="ARBA00004167"/>
    </source>
</evidence>
<keyword evidence="5 10" id="KW-1133">Transmembrane helix</keyword>
<keyword evidence="13" id="KW-1185">Reference proteome</keyword>
<keyword evidence="6 10" id="KW-0472">Membrane</keyword>
<reference evidence="12 13" key="1">
    <citation type="submission" date="2018-07" db="EMBL/GenBank/DDBJ databases">
        <title>Genomic Encyclopedia of Type Strains, Phase III (KMG-III): the genomes of soil and plant-associated and newly described type strains.</title>
        <authorList>
            <person name="Whitman W."/>
        </authorList>
    </citation>
    <scope>NUCLEOTIDE SEQUENCE [LARGE SCALE GENOMIC DNA]</scope>
    <source>
        <strain evidence="12 13">CECT 8236</strain>
    </source>
</reference>
<gene>
    <name evidence="12" type="ORF">DFP95_10659</name>
</gene>
<evidence type="ECO:0000256" key="10">
    <source>
        <dbReference type="SAM" id="Phobius"/>
    </source>
</evidence>